<dbReference type="EMBL" id="JARPXL010000010">
    <property type="protein sequence ID" value="MDT2544944.1"/>
    <property type="molecule type" value="Genomic_DNA"/>
</dbReference>
<reference evidence="11" key="1">
    <citation type="submission" date="2023-03" db="EMBL/GenBank/DDBJ databases">
        <authorList>
            <person name="Shen W."/>
            <person name="Cai J."/>
        </authorList>
    </citation>
    <scope>NUCLEOTIDE SEQUENCE</scope>
    <source>
        <strain evidence="11">Y15</strain>
    </source>
</reference>
<dbReference type="Proteomes" id="UP001254770">
    <property type="component" value="Unassembled WGS sequence"/>
</dbReference>
<dbReference type="Pfam" id="PF10502">
    <property type="entry name" value="Peptidase_S26"/>
    <property type="match status" value="1"/>
</dbReference>
<keyword evidence="8" id="KW-1133">Transmembrane helix</keyword>
<comment type="catalytic activity">
    <reaction evidence="1 8">
        <text>Cleavage of hydrophobic, N-terminal signal or leader sequences from secreted and periplasmic proteins.</text>
        <dbReference type="EC" id="3.4.21.89"/>
    </reaction>
</comment>
<dbReference type="InterPro" id="IPR036286">
    <property type="entry name" value="LexA/Signal_pep-like_sf"/>
</dbReference>
<evidence type="ECO:0000256" key="4">
    <source>
        <dbReference type="ARBA" id="ARBA00013208"/>
    </source>
</evidence>
<dbReference type="InterPro" id="IPR019758">
    <property type="entry name" value="Pept_S26A_signal_pept_1_CS"/>
</dbReference>
<dbReference type="PANTHER" id="PTHR43390:SF1">
    <property type="entry name" value="CHLOROPLAST PROCESSING PEPTIDASE"/>
    <property type="match status" value="1"/>
</dbReference>
<dbReference type="PROSITE" id="PS00501">
    <property type="entry name" value="SPASE_I_1"/>
    <property type="match status" value="1"/>
</dbReference>
<keyword evidence="6 8" id="KW-0378">Hydrolase</keyword>
<name>A0AAP5KHY1_9ENTE</name>
<sequence length="188" mass="21551">MANKRYVHTEDPPNDRRTLLLTVVLLLILSVTMLFVVRGQLQKHYSVHTISGTSMIPTLTERDQVLVKKKVQVQRYDIIAFSVDREEGMFVKRVIGLPGDSMFVRNDRMVLNIGEQGDFETTNTYHLSPTVADEFQTLNKIPEDVYFVIGDHVEVSKDSRSFGFVHRKSIEGTVQFRFPAIHLAKVEN</sequence>
<dbReference type="NCBIfam" id="TIGR02227">
    <property type="entry name" value="sigpep_I_bact"/>
    <property type="match status" value="1"/>
</dbReference>
<keyword evidence="8" id="KW-0812">Transmembrane</keyword>
<feature type="domain" description="Peptidase S26" evidence="10">
    <location>
        <begin position="23"/>
        <end position="178"/>
    </location>
</feature>
<dbReference type="GeneID" id="67041331"/>
<organism evidence="11 12">
    <name type="scientific">Enterococcus raffinosus</name>
    <dbReference type="NCBI Taxonomy" id="71452"/>
    <lineage>
        <taxon>Bacteria</taxon>
        <taxon>Bacillati</taxon>
        <taxon>Bacillota</taxon>
        <taxon>Bacilli</taxon>
        <taxon>Lactobacillales</taxon>
        <taxon>Enterococcaceae</taxon>
        <taxon>Enterococcus</taxon>
    </lineage>
</organism>
<evidence type="ECO:0000256" key="6">
    <source>
        <dbReference type="ARBA" id="ARBA00022801"/>
    </source>
</evidence>
<accession>A0AAP5KHY1</accession>
<evidence type="ECO:0000256" key="5">
    <source>
        <dbReference type="ARBA" id="ARBA00022670"/>
    </source>
</evidence>
<dbReference type="InterPro" id="IPR019757">
    <property type="entry name" value="Pept_S26A_signal_pept_1_Lys-AS"/>
</dbReference>
<dbReference type="InterPro" id="IPR019533">
    <property type="entry name" value="Peptidase_S26"/>
</dbReference>
<feature type="active site" evidence="7">
    <location>
        <position position="54"/>
    </location>
</feature>
<dbReference type="RefSeq" id="WP_010745104.1">
    <property type="nucleotide sequence ID" value="NZ_BAAAXM010000043.1"/>
</dbReference>
<dbReference type="InterPro" id="IPR000223">
    <property type="entry name" value="Pept_S26A_signal_pept_1"/>
</dbReference>
<dbReference type="GO" id="GO:0005886">
    <property type="term" value="C:plasma membrane"/>
    <property type="evidence" value="ECO:0007669"/>
    <property type="project" value="UniProtKB-SubCell"/>
</dbReference>
<dbReference type="GO" id="GO:0004252">
    <property type="term" value="F:serine-type endopeptidase activity"/>
    <property type="evidence" value="ECO:0007669"/>
    <property type="project" value="InterPro"/>
</dbReference>
<proteinExistence type="inferred from homology"/>
<dbReference type="PANTHER" id="PTHR43390">
    <property type="entry name" value="SIGNAL PEPTIDASE I"/>
    <property type="match status" value="1"/>
</dbReference>
<dbReference type="EC" id="3.4.21.89" evidence="4 8"/>
<protein>
    <recommendedName>
        <fullName evidence="4 8">Signal peptidase I</fullName>
        <ecNumber evidence="4 8">3.4.21.89</ecNumber>
    </recommendedName>
</protein>
<evidence type="ECO:0000313" key="11">
    <source>
        <dbReference type="EMBL" id="MDT2544944.1"/>
    </source>
</evidence>
<evidence type="ECO:0000313" key="12">
    <source>
        <dbReference type="Proteomes" id="UP001254770"/>
    </source>
</evidence>
<dbReference type="PROSITE" id="PS00760">
    <property type="entry name" value="SPASE_I_2"/>
    <property type="match status" value="1"/>
</dbReference>
<dbReference type="SUPFAM" id="SSF51306">
    <property type="entry name" value="LexA/Signal peptidase"/>
    <property type="match status" value="1"/>
</dbReference>
<dbReference type="PRINTS" id="PR00727">
    <property type="entry name" value="LEADERPTASE"/>
</dbReference>
<keyword evidence="8" id="KW-0472">Membrane</keyword>
<evidence type="ECO:0000256" key="8">
    <source>
        <dbReference type="RuleBase" id="RU003993"/>
    </source>
</evidence>
<dbReference type="GO" id="GO:0006465">
    <property type="term" value="P:signal peptide processing"/>
    <property type="evidence" value="ECO:0007669"/>
    <property type="project" value="InterPro"/>
</dbReference>
<comment type="caution">
    <text evidence="11">The sequence shown here is derived from an EMBL/GenBank/DDBJ whole genome shotgun (WGS) entry which is preliminary data.</text>
</comment>
<evidence type="ECO:0000256" key="7">
    <source>
        <dbReference type="PIRSR" id="PIRSR600223-1"/>
    </source>
</evidence>
<dbReference type="AlphaFoldDB" id="A0AAP5KHY1"/>
<dbReference type="PROSITE" id="PS00761">
    <property type="entry name" value="SPASE_I_3"/>
    <property type="match status" value="1"/>
</dbReference>
<evidence type="ECO:0000256" key="1">
    <source>
        <dbReference type="ARBA" id="ARBA00000677"/>
    </source>
</evidence>
<dbReference type="CDD" id="cd06530">
    <property type="entry name" value="S26_SPase_I"/>
    <property type="match status" value="1"/>
</dbReference>
<comment type="subcellular location">
    <subcellularLocation>
        <location evidence="2">Cell membrane</location>
        <topology evidence="2">Single-pass type II membrane protein</topology>
    </subcellularLocation>
    <subcellularLocation>
        <location evidence="9">Membrane</location>
        <topology evidence="9">Single-pass type II membrane protein</topology>
    </subcellularLocation>
</comment>
<evidence type="ECO:0000259" key="10">
    <source>
        <dbReference type="Pfam" id="PF10502"/>
    </source>
</evidence>
<keyword evidence="5 8" id="KW-0645">Protease</keyword>
<gene>
    <name evidence="11" type="primary">lepB</name>
    <name evidence="11" type="ORF">P7D69_11385</name>
</gene>
<dbReference type="InterPro" id="IPR019756">
    <property type="entry name" value="Pept_S26A_signal_pept_1_Ser-AS"/>
</dbReference>
<evidence type="ECO:0000256" key="2">
    <source>
        <dbReference type="ARBA" id="ARBA00004401"/>
    </source>
</evidence>
<comment type="similarity">
    <text evidence="3 9">Belongs to the peptidase S26 family.</text>
</comment>
<evidence type="ECO:0000256" key="3">
    <source>
        <dbReference type="ARBA" id="ARBA00009370"/>
    </source>
</evidence>
<feature type="active site" evidence="7">
    <location>
        <position position="92"/>
    </location>
</feature>
<dbReference type="GO" id="GO:0009003">
    <property type="term" value="F:signal peptidase activity"/>
    <property type="evidence" value="ECO:0007669"/>
    <property type="project" value="UniProtKB-EC"/>
</dbReference>
<feature type="transmembrane region" description="Helical" evidence="8">
    <location>
        <begin position="20"/>
        <end position="37"/>
    </location>
</feature>
<dbReference type="Gene3D" id="2.10.109.10">
    <property type="entry name" value="Umud Fragment, subunit A"/>
    <property type="match status" value="1"/>
</dbReference>
<evidence type="ECO:0000256" key="9">
    <source>
        <dbReference type="RuleBase" id="RU362042"/>
    </source>
</evidence>